<gene>
    <name evidence="1" type="ORF">GWK48_08970</name>
</gene>
<proteinExistence type="predicted"/>
<dbReference type="Proteomes" id="UP000509301">
    <property type="component" value="Chromosome"/>
</dbReference>
<accession>A0A6N0NW99</accession>
<dbReference type="EMBL" id="CP049074">
    <property type="protein sequence ID" value="QKR00485.1"/>
    <property type="molecule type" value="Genomic_DNA"/>
</dbReference>
<name>A0A6N0NW99_9CREN</name>
<sequence>MIEIDFRELNPLKVIRNNLGECTMYYLSVGDLGDFLVFAFQGKVRYVKLMRPYPGKWTCESALYRPEGLYVFDLGNKSFLEELRRKMEMIPK</sequence>
<organism evidence="1 2">
    <name type="scientific">Metallosphaera tengchongensis</name>
    <dbReference type="NCBI Taxonomy" id="1532350"/>
    <lineage>
        <taxon>Archaea</taxon>
        <taxon>Thermoproteota</taxon>
        <taxon>Thermoprotei</taxon>
        <taxon>Sulfolobales</taxon>
        <taxon>Sulfolobaceae</taxon>
        <taxon>Metallosphaera</taxon>
    </lineage>
</organism>
<reference evidence="1 2" key="1">
    <citation type="submission" date="2020-02" db="EMBL/GenBank/DDBJ databases">
        <title>Comparative genome analysis reveals the metabolism and evolution of the thermophilic archaeal genus Metallosphaera.</title>
        <authorList>
            <person name="Jiang C."/>
        </authorList>
    </citation>
    <scope>NUCLEOTIDE SEQUENCE [LARGE SCALE GENOMIC DNA]</scope>
    <source>
        <strain evidence="1 2">Ric-A</strain>
    </source>
</reference>
<dbReference type="AlphaFoldDB" id="A0A6N0NW99"/>
<keyword evidence="2" id="KW-1185">Reference proteome</keyword>
<dbReference type="RefSeq" id="WP_174631519.1">
    <property type="nucleotide sequence ID" value="NZ_CP049074.1"/>
</dbReference>
<evidence type="ECO:0000313" key="2">
    <source>
        <dbReference type="Proteomes" id="UP000509301"/>
    </source>
</evidence>
<dbReference type="KEGG" id="mten:GWK48_08970"/>
<protein>
    <submittedName>
        <fullName evidence="1">Uncharacterized protein</fullName>
    </submittedName>
</protein>
<dbReference type="OrthoDB" id="33450at2157"/>
<evidence type="ECO:0000313" key="1">
    <source>
        <dbReference type="EMBL" id="QKR00485.1"/>
    </source>
</evidence>
<dbReference type="GeneID" id="55642072"/>